<reference evidence="1" key="1">
    <citation type="submission" date="2021-06" db="EMBL/GenBank/DDBJ databases">
        <title>Parelaphostrongylus tenuis whole genome reference sequence.</title>
        <authorList>
            <person name="Garwood T.J."/>
            <person name="Larsen P.A."/>
            <person name="Fountain-Jones N.M."/>
            <person name="Garbe J.R."/>
            <person name="Macchietto M.G."/>
            <person name="Kania S.A."/>
            <person name="Gerhold R.W."/>
            <person name="Richards J.E."/>
            <person name="Wolf T.M."/>
        </authorList>
    </citation>
    <scope>NUCLEOTIDE SEQUENCE</scope>
    <source>
        <strain evidence="1">MNPRO001-30</strain>
        <tissue evidence="1">Meninges</tissue>
    </source>
</reference>
<accession>A0AAD5QDT0</accession>
<organism evidence="1 2">
    <name type="scientific">Parelaphostrongylus tenuis</name>
    <name type="common">Meningeal worm</name>
    <dbReference type="NCBI Taxonomy" id="148309"/>
    <lineage>
        <taxon>Eukaryota</taxon>
        <taxon>Metazoa</taxon>
        <taxon>Ecdysozoa</taxon>
        <taxon>Nematoda</taxon>
        <taxon>Chromadorea</taxon>
        <taxon>Rhabditida</taxon>
        <taxon>Rhabditina</taxon>
        <taxon>Rhabditomorpha</taxon>
        <taxon>Strongyloidea</taxon>
        <taxon>Metastrongylidae</taxon>
        <taxon>Parelaphostrongylus</taxon>
    </lineage>
</organism>
<gene>
    <name evidence="1" type="ORF">KIN20_000325</name>
</gene>
<dbReference type="Proteomes" id="UP001196413">
    <property type="component" value="Unassembled WGS sequence"/>
</dbReference>
<evidence type="ECO:0000313" key="2">
    <source>
        <dbReference type="Proteomes" id="UP001196413"/>
    </source>
</evidence>
<proteinExistence type="predicted"/>
<dbReference type="AlphaFoldDB" id="A0AAD5QDT0"/>
<comment type="caution">
    <text evidence="1">The sequence shown here is derived from an EMBL/GenBank/DDBJ whole genome shotgun (WGS) entry which is preliminary data.</text>
</comment>
<sequence>MGQRLAPSLAIAFMSKVEAPVDLNVQKWEPICFRFLMGELYVLQLTVQQFKAFVPTLC</sequence>
<name>A0AAD5QDT0_PARTN</name>
<dbReference type="EMBL" id="JAHQIW010000057">
    <property type="protein sequence ID" value="KAJ1345729.1"/>
    <property type="molecule type" value="Genomic_DNA"/>
</dbReference>
<evidence type="ECO:0000313" key="1">
    <source>
        <dbReference type="EMBL" id="KAJ1345729.1"/>
    </source>
</evidence>
<protein>
    <submittedName>
        <fullName evidence="1">Uncharacterized protein</fullName>
    </submittedName>
</protein>
<keyword evidence="2" id="KW-1185">Reference proteome</keyword>